<name>A0ABU3ZGB6_9GAMM</name>
<dbReference type="PANTHER" id="PTHR21716">
    <property type="entry name" value="TRANSMEMBRANE PROTEIN"/>
    <property type="match status" value="1"/>
</dbReference>
<comment type="caution">
    <text evidence="10">The sequence shown here is derived from an EMBL/GenBank/DDBJ whole genome shotgun (WGS) entry which is preliminary data.</text>
</comment>
<dbReference type="PANTHER" id="PTHR21716:SF67">
    <property type="entry name" value="TRANSPORT PROTEIN YDIK-RELATED"/>
    <property type="match status" value="1"/>
</dbReference>
<organism evidence="10 11">
    <name type="scientific">Photobacterium rosenbergii</name>
    <dbReference type="NCBI Taxonomy" id="294936"/>
    <lineage>
        <taxon>Bacteria</taxon>
        <taxon>Pseudomonadati</taxon>
        <taxon>Pseudomonadota</taxon>
        <taxon>Gammaproteobacteria</taxon>
        <taxon>Vibrionales</taxon>
        <taxon>Vibrionaceae</taxon>
        <taxon>Photobacterium</taxon>
    </lineage>
</organism>
<feature type="transmembrane region" description="Helical" evidence="9">
    <location>
        <begin position="12"/>
        <end position="35"/>
    </location>
</feature>
<feature type="region of interest" description="Disordered" evidence="8">
    <location>
        <begin position="359"/>
        <end position="383"/>
    </location>
</feature>
<reference evidence="10 11" key="1">
    <citation type="submission" date="2023-10" db="EMBL/GenBank/DDBJ databases">
        <title>Marine bacteria isolated from horseshoe crab.</title>
        <authorList>
            <person name="Cheng T.H."/>
        </authorList>
    </citation>
    <scope>NUCLEOTIDE SEQUENCE [LARGE SCALE GENOMIC DNA]</scope>
    <source>
        <strain evidence="10 11">HSC6</strain>
    </source>
</reference>
<feature type="transmembrane region" description="Helical" evidence="9">
    <location>
        <begin position="156"/>
        <end position="181"/>
    </location>
</feature>
<feature type="transmembrane region" description="Helical" evidence="9">
    <location>
        <begin position="249"/>
        <end position="277"/>
    </location>
</feature>
<dbReference type="Pfam" id="PF01594">
    <property type="entry name" value="AI-2E_transport"/>
    <property type="match status" value="1"/>
</dbReference>
<dbReference type="EMBL" id="JAWJZI010000003">
    <property type="protein sequence ID" value="MDV5168999.1"/>
    <property type="molecule type" value="Genomic_DNA"/>
</dbReference>
<feature type="transmembrane region" description="Helical" evidence="9">
    <location>
        <begin position="284"/>
        <end position="302"/>
    </location>
</feature>
<keyword evidence="11" id="KW-1185">Reference proteome</keyword>
<evidence type="ECO:0000256" key="2">
    <source>
        <dbReference type="ARBA" id="ARBA00009773"/>
    </source>
</evidence>
<keyword evidence="6 9" id="KW-1133">Transmembrane helix</keyword>
<comment type="subcellular location">
    <subcellularLocation>
        <location evidence="1">Cell membrane</location>
        <topology evidence="1">Multi-pass membrane protein</topology>
    </subcellularLocation>
</comment>
<proteinExistence type="inferred from homology"/>
<keyword evidence="3" id="KW-0813">Transport</keyword>
<evidence type="ECO:0000256" key="6">
    <source>
        <dbReference type="ARBA" id="ARBA00022989"/>
    </source>
</evidence>
<evidence type="ECO:0000256" key="3">
    <source>
        <dbReference type="ARBA" id="ARBA00022448"/>
    </source>
</evidence>
<dbReference type="InterPro" id="IPR002549">
    <property type="entry name" value="AI-2E-like"/>
</dbReference>
<evidence type="ECO:0000313" key="11">
    <source>
        <dbReference type="Proteomes" id="UP001186452"/>
    </source>
</evidence>
<feature type="transmembrane region" description="Helical" evidence="9">
    <location>
        <begin position="221"/>
        <end position="243"/>
    </location>
</feature>
<feature type="compositionally biased region" description="Acidic residues" evidence="8">
    <location>
        <begin position="360"/>
        <end position="371"/>
    </location>
</feature>
<dbReference type="Proteomes" id="UP001186452">
    <property type="component" value="Unassembled WGS sequence"/>
</dbReference>
<evidence type="ECO:0000256" key="7">
    <source>
        <dbReference type="ARBA" id="ARBA00023136"/>
    </source>
</evidence>
<evidence type="ECO:0000256" key="5">
    <source>
        <dbReference type="ARBA" id="ARBA00022692"/>
    </source>
</evidence>
<protein>
    <submittedName>
        <fullName evidence="10">AI-2E family transporter</fullName>
    </submittedName>
</protein>
<evidence type="ECO:0000256" key="9">
    <source>
        <dbReference type="SAM" id="Phobius"/>
    </source>
</evidence>
<keyword evidence="5 9" id="KW-0812">Transmembrane</keyword>
<evidence type="ECO:0000313" key="10">
    <source>
        <dbReference type="EMBL" id="MDV5168999.1"/>
    </source>
</evidence>
<comment type="similarity">
    <text evidence="2">Belongs to the autoinducer-2 exporter (AI-2E) (TC 2.A.86) family.</text>
</comment>
<feature type="transmembrane region" description="Helical" evidence="9">
    <location>
        <begin position="317"/>
        <end position="345"/>
    </location>
</feature>
<keyword evidence="7 9" id="KW-0472">Membrane</keyword>
<feature type="transmembrane region" description="Helical" evidence="9">
    <location>
        <begin position="72"/>
        <end position="97"/>
    </location>
</feature>
<keyword evidence="4" id="KW-1003">Cell membrane</keyword>
<sequence length="383" mass="40909">MDKQLEKYKSKIFINNMLESFIRIGLLVILLLWTYDIIKPFVIPVLWGAIIAVALMPLTLKLEGVMKGRRGLSATVLALIGIAILVVPLVIVMGSVFDGVVALTNFLQSETVKLPGPPAKVAEIPMVGEKVYSTWALFATNMEQALMKYSAEIKAAVSAFAGVLGSGLATVVMFIISLLIAAGFMAHSESMATAVKQVSVRVVGKHGEEWAGLIAATIRSVLLGVVGVAFIQSILIGAAMFVFKIPAAGLITFVVFILAIAQLPALLIVLPVIIYVFSYMDTTPATIFTIWVLLAGLSDNILKPMLMGRGVEIPMPVILIGAIGGMISAGIIGLFLGAVILAIWYELFTTWMKMPQEGVGDTEVESVEPDQSDSGSTVQPDSK</sequence>
<dbReference type="RefSeq" id="WP_317521774.1">
    <property type="nucleotide sequence ID" value="NZ_JAWJZI010000003.1"/>
</dbReference>
<feature type="compositionally biased region" description="Polar residues" evidence="8">
    <location>
        <begin position="372"/>
        <end position="383"/>
    </location>
</feature>
<accession>A0ABU3ZGB6</accession>
<evidence type="ECO:0000256" key="4">
    <source>
        <dbReference type="ARBA" id="ARBA00022475"/>
    </source>
</evidence>
<gene>
    <name evidence="10" type="ORF">R2X38_08305</name>
</gene>
<evidence type="ECO:0000256" key="8">
    <source>
        <dbReference type="SAM" id="MobiDB-lite"/>
    </source>
</evidence>
<evidence type="ECO:0000256" key="1">
    <source>
        <dbReference type="ARBA" id="ARBA00004651"/>
    </source>
</evidence>
<feature type="transmembrane region" description="Helical" evidence="9">
    <location>
        <begin position="41"/>
        <end position="60"/>
    </location>
</feature>